<evidence type="ECO:0000256" key="3">
    <source>
        <dbReference type="ARBA" id="ARBA00012982"/>
    </source>
</evidence>
<comment type="caution">
    <text evidence="7">The sequence shown here is derived from an EMBL/GenBank/DDBJ whole genome shotgun (WGS) entry which is preliminary data.</text>
</comment>
<keyword evidence="8" id="KW-1185">Reference proteome</keyword>
<dbReference type="SUPFAM" id="SSF55620">
    <property type="entry name" value="Tetrahydrobiopterin biosynthesis enzymes-like"/>
    <property type="match status" value="2"/>
</dbReference>
<evidence type="ECO:0000313" key="7">
    <source>
        <dbReference type="EMBL" id="MCL6272134.1"/>
    </source>
</evidence>
<proteinExistence type="inferred from homology"/>
<dbReference type="EC" id="4.1.2.50" evidence="3"/>
<protein>
    <recommendedName>
        <fullName evidence="4">6-carboxy-5,6,7,8-tetrahydropterin synthase</fullName>
        <ecNumber evidence="3">4.1.2.50</ecNumber>
    </recommendedName>
    <alternativeName>
        <fullName evidence="5">Queuosine biosynthesis protein QueD</fullName>
    </alternativeName>
</protein>
<dbReference type="Pfam" id="PF01242">
    <property type="entry name" value="PTPS"/>
    <property type="match status" value="2"/>
</dbReference>
<evidence type="ECO:0000256" key="6">
    <source>
        <dbReference type="ARBA" id="ARBA00048807"/>
    </source>
</evidence>
<dbReference type="RefSeq" id="WP_249701818.1">
    <property type="nucleotide sequence ID" value="NZ_JAMFLX010000048.1"/>
</dbReference>
<sequence length="287" mass="31990">MTALFVEQLTTIDFSYLCPARGVVGETWLVDVILTGELNEEGMVFDFGHVKKEIKAMIDAHADHALLVPVKNPNITLLELGGSRDVTLTLDQGGIIGCRAPDQAILPLQLEEITPAGVRPIIEAHVLKGLPENVTGIELHLYPQKLTGAYYHYSHGLKKHKGDCQRIAHGHRSPLSIYIDNTRREDIEHDCAEQWRDIYIASQEDLQGTTLIDECEHNVFSYQAIQGYFELTIPASHCYVMDTDTTVELLATHLAQKLGQQFPCSNIKVIANEGFRKGAIAHYFCQG</sequence>
<gene>
    <name evidence="7" type="ORF">M3P05_19625</name>
</gene>
<dbReference type="Proteomes" id="UP001203338">
    <property type="component" value="Unassembled WGS sequence"/>
</dbReference>
<dbReference type="InterPro" id="IPR007115">
    <property type="entry name" value="6-PTP_synth/QueD"/>
</dbReference>
<comment type="catalytic activity">
    <reaction evidence="6">
        <text>7,8-dihydroneopterin 3'-triphosphate + H2O = 6-carboxy-5,6,7,8-tetrahydropterin + triphosphate + acetaldehyde + 2 H(+)</text>
        <dbReference type="Rhea" id="RHEA:27966"/>
        <dbReference type="ChEBI" id="CHEBI:15343"/>
        <dbReference type="ChEBI" id="CHEBI:15377"/>
        <dbReference type="ChEBI" id="CHEBI:15378"/>
        <dbReference type="ChEBI" id="CHEBI:18036"/>
        <dbReference type="ChEBI" id="CHEBI:58462"/>
        <dbReference type="ChEBI" id="CHEBI:61032"/>
        <dbReference type="EC" id="4.1.2.50"/>
    </reaction>
</comment>
<evidence type="ECO:0000256" key="5">
    <source>
        <dbReference type="ARBA" id="ARBA00031449"/>
    </source>
</evidence>
<evidence type="ECO:0000313" key="8">
    <source>
        <dbReference type="Proteomes" id="UP001203338"/>
    </source>
</evidence>
<evidence type="ECO:0000256" key="4">
    <source>
        <dbReference type="ARBA" id="ARBA00018141"/>
    </source>
</evidence>
<comment type="similarity">
    <text evidence="2">Belongs to the PTPS family. QueD subfamily.</text>
</comment>
<name>A0ABT0PL75_9GAMM</name>
<dbReference type="EMBL" id="JAMFLX010000048">
    <property type="protein sequence ID" value="MCL6272134.1"/>
    <property type="molecule type" value="Genomic_DNA"/>
</dbReference>
<organism evidence="7 8">
    <name type="scientific">Parendozoicomonas callyspongiae</name>
    <dbReference type="NCBI Taxonomy" id="2942213"/>
    <lineage>
        <taxon>Bacteria</taxon>
        <taxon>Pseudomonadati</taxon>
        <taxon>Pseudomonadota</taxon>
        <taxon>Gammaproteobacteria</taxon>
        <taxon>Oceanospirillales</taxon>
        <taxon>Endozoicomonadaceae</taxon>
        <taxon>Parendozoicomonas</taxon>
    </lineage>
</organism>
<dbReference type="Gene3D" id="3.30.479.10">
    <property type="entry name" value="6-pyruvoyl tetrahydropterin synthase/QueD"/>
    <property type="match status" value="2"/>
</dbReference>
<dbReference type="InterPro" id="IPR038418">
    <property type="entry name" value="6-PTP_synth/QueD_sf"/>
</dbReference>
<accession>A0ABT0PL75</accession>
<evidence type="ECO:0000256" key="2">
    <source>
        <dbReference type="ARBA" id="ARBA00008900"/>
    </source>
</evidence>
<comment type="pathway">
    <text evidence="1">Purine metabolism; 7-cyano-7-deazaguanine biosynthesis.</text>
</comment>
<reference evidence="7 8" key="1">
    <citation type="submission" date="2022-05" db="EMBL/GenBank/DDBJ databases">
        <authorList>
            <person name="Park J.-S."/>
        </authorList>
    </citation>
    <scope>NUCLEOTIDE SEQUENCE [LARGE SCALE GENOMIC DNA]</scope>
    <source>
        <strain evidence="7 8">2012CJ34-2</strain>
    </source>
</reference>
<evidence type="ECO:0000256" key="1">
    <source>
        <dbReference type="ARBA" id="ARBA00005061"/>
    </source>
</evidence>